<dbReference type="OrthoDB" id="2013972at2759"/>
<evidence type="ECO:0000313" key="4">
    <source>
        <dbReference type="Proteomes" id="UP000078561"/>
    </source>
</evidence>
<evidence type="ECO:0000256" key="1">
    <source>
        <dbReference type="SAM" id="MobiDB-lite"/>
    </source>
</evidence>
<dbReference type="SUPFAM" id="SSF53335">
    <property type="entry name" value="S-adenosyl-L-methionine-dependent methyltransferases"/>
    <property type="match status" value="1"/>
</dbReference>
<dbReference type="Proteomes" id="UP000078561">
    <property type="component" value="Unassembled WGS sequence"/>
</dbReference>
<dbReference type="STRING" id="4829.A0A168PLZ2"/>
<feature type="compositionally biased region" description="Low complexity" evidence="1">
    <location>
        <begin position="64"/>
        <end position="86"/>
    </location>
</feature>
<dbReference type="OMA" id="HRIEQIC"/>
<dbReference type="AlphaFoldDB" id="A0A168PLZ2"/>
<feature type="domain" description="Methyltransferase" evidence="2">
    <location>
        <begin position="145"/>
        <end position="240"/>
    </location>
</feature>
<keyword evidence="4" id="KW-1185">Reference proteome</keyword>
<protein>
    <recommendedName>
        <fullName evidence="2">Methyltransferase domain-containing protein</fullName>
    </recommendedName>
</protein>
<name>A0A168PLZ2_ABSGL</name>
<sequence length="363" mass="39341">MGSSQSKRSKEPSIKSSSRRSVAVKVSGSSLSTSGRTTSGTISSLSTSSTQHTIKPKTSFIRPSSYAPTSSSSKQQQQQQTQQQDSAVAITRPPIFAGIQSNSFFLPKDWQAEDADHGLHFALKLLFGSSVLSLALPKFTRNASIIELGCNHGSWILDMATQFPDCQFIGFDTSLDRLPDSFPALGNVSFQVSTVGHDDKSSIPLNDGSVDVVNLRAQNAFLDHSGWQRTFEEAYRVLKPVRGIMNSKNRDTDRATKLGAQLSGFGFQVIQTLTKQVQYGSANGKLGEAFTAVTLHRFEEMAHVLAPAMGLSLDDYRHRVEMVVAQCVNANSSLAWYAYVARKIAAPSPSSSAATTLPSSHRT</sequence>
<dbReference type="Gene3D" id="3.40.50.150">
    <property type="entry name" value="Vaccinia Virus protein VP39"/>
    <property type="match status" value="1"/>
</dbReference>
<evidence type="ECO:0000259" key="2">
    <source>
        <dbReference type="Pfam" id="PF13649"/>
    </source>
</evidence>
<dbReference type="EMBL" id="LT553932">
    <property type="protein sequence ID" value="SAM02612.1"/>
    <property type="molecule type" value="Genomic_DNA"/>
</dbReference>
<dbReference type="InterPro" id="IPR029063">
    <property type="entry name" value="SAM-dependent_MTases_sf"/>
</dbReference>
<dbReference type="Pfam" id="PF13649">
    <property type="entry name" value="Methyltransf_25"/>
    <property type="match status" value="1"/>
</dbReference>
<feature type="region of interest" description="Disordered" evidence="1">
    <location>
        <begin position="1"/>
        <end position="87"/>
    </location>
</feature>
<reference evidence="3" key="1">
    <citation type="submission" date="2016-04" db="EMBL/GenBank/DDBJ databases">
        <authorList>
            <person name="Evans L.H."/>
            <person name="Alamgir A."/>
            <person name="Owens N."/>
            <person name="Weber N.D."/>
            <person name="Virtaneva K."/>
            <person name="Barbian K."/>
            <person name="Babar A."/>
            <person name="Rosenke K."/>
        </authorList>
    </citation>
    <scope>NUCLEOTIDE SEQUENCE [LARGE SCALE GENOMIC DNA]</scope>
    <source>
        <strain evidence="3">CBS 101.48</strain>
    </source>
</reference>
<feature type="compositionally biased region" description="Low complexity" evidence="1">
    <location>
        <begin position="14"/>
        <end position="50"/>
    </location>
</feature>
<gene>
    <name evidence="3" type="primary">ABSGL_08415.1 scaffold 10128</name>
</gene>
<proteinExistence type="predicted"/>
<dbReference type="CDD" id="cd02440">
    <property type="entry name" value="AdoMet_MTases"/>
    <property type="match status" value="1"/>
</dbReference>
<evidence type="ECO:0000313" key="3">
    <source>
        <dbReference type="EMBL" id="SAM02612.1"/>
    </source>
</evidence>
<accession>A0A168PLZ2</accession>
<dbReference type="InterPro" id="IPR041698">
    <property type="entry name" value="Methyltransf_25"/>
</dbReference>
<organism evidence="3">
    <name type="scientific">Absidia glauca</name>
    <name type="common">Pin mould</name>
    <dbReference type="NCBI Taxonomy" id="4829"/>
    <lineage>
        <taxon>Eukaryota</taxon>
        <taxon>Fungi</taxon>
        <taxon>Fungi incertae sedis</taxon>
        <taxon>Mucoromycota</taxon>
        <taxon>Mucoromycotina</taxon>
        <taxon>Mucoromycetes</taxon>
        <taxon>Mucorales</taxon>
        <taxon>Cunninghamellaceae</taxon>
        <taxon>Absidia</taxon>
    </lineage>
</organism>
<dbReference type="InParanoid" id="A0A168PLZ2"/>